<feature type="transmembrane region" description="Helical" evidence="8">
    <location>
        <begin position="95"/>
        <end position="117"/>
    </location>
</feature>
<dbReference type="Pfam" id="PF02080">
    <property type="entry name" value="TrkA_C"/>
    <property type="match status" value="2"/>
</dbReference>
<comment type="caution">
    <text evidence="10">The sequence shown here is derived from an EMBL/GenBank/DDBJ whole genome shotgun (WGS) entry which is preliminary data.</text>
</comment>
<evidence type="ECO:0000313" key="11">
    <source>
        <dbReference type="Proteomes" id="UP001217485"/>
    </source>
</evidence>
<evidence type="ECO:0000313" key="10">
    <source>
        <dbReference type="EMBL" id="MDC0682507.1"/>
    </source>
</evidence>
<evidence type="ECO:0000256" key="2">
    <source>
        <dbReference type="ARBA" id="ARBA00009854"/>
    </source>
</evidence>
<feature type="transmembrane region" description="Helical" evidence="8">
    <location>
        <begin position="67"/>
        <end position="88"/>
    </location>
</feature>
<evidence type="ECO:0000256" key="7">
    <source>
        <dbReference type="ARBA" id="ARBA00023136"/>
    </source>
</evidence>
<keyword evidence="6 8" id="KW-1133">Transmembrane helix</keyword>
<protein>
    <submittedName>
        <fullName evidence="10">TrkA C-terminal domain-containing protein</fullName>
    </submittedName>
</protein>
<keyword evidence="11" id="KW-1185">Reference proteome</keyword>
<dbReference type="InterPro" id="IPR006512">
    <property type="entry name" value="YidE_YbjL"/>
</dbReference>
<evidence type="ECO:0000256" key="6">
    <source>
        <dbReference type="ARBA" id="ARBA00022989"/>
    </source>
</evidence>
<evidence type="ECO:0000256" key="5">
    <source>
        <dbReference type="ARBA" id="ARBA00022692"/>
    </source>
</evidence>
<dbReference type="SUPFAM" id="SSF116726">
    <property type="entry name" value="TrkA C-terminal domain-like"/>
    <property type="match status" value="2"/>
</dbReference>
<feature type="transmembrane region" description="Helical" evidence="8">
    <location>
        <begin position="152"/>
        <end position="172"/>
    </location>
</feature>
<dbReference type="Pfam" id="PF06826">
    <property type="entry name" value="Asp-Al_Ex"/>
    <property type="match status" value="2"/>
</dbReference>
<feature type="transmembrane region" description="Helical" evidence="8">
    <location>
        <begin position="36"/>
        <end position="55"/>
    </location>
</feature>
<evidence type="ECO:0000259" key="9">
    <source>
        <dbReference type="PROSITE" id="PS51202"/>
    </source>
</evidence>
<dbReference type="PROSITE" id="PS51202">
    <property type="entry name" value="RCK_C"/>
    <property type="match status" value="2"/>
</dbReference>
<organism evidence="10 11">
    <name type="scientific">Sorangium atrum</name>
    <dbReference type="NCBI Taxonomy" id="2995308"/>
    <lineage>
        <taxon>Bacteria</taxon>
        <taxon>Pseudomonadati</taxon>
        <taxon>Myxococcota</taxon>
        <taxon>Polyangia</taxon>
        <taxon>Polyangiales</taxon>
        <taxon>Polyangiaceae</taxon>
        <taxon>Sorangium</taxon>
    </lineage>
</organism>
<comment type="similarity">
    <text evidence="2">Belongs to the AAE transporter (TC 2.A.81) family.</text>
</comment>
<evidence type="ECO:0000256" key="1">
    <source>
        <dbReference type="ARBA" id="ARBA00004651"/>
    </source>
</evidence>
<feature type="domain" description="RCK C-terminal" evidence="9">
    <location>
        <begin position="273"/>
        <end position="355"/>
    </location>
</feature>
<evidence type="ECO:0000256" key="8">
    <source>
        <dbReference type="SAM" id="Phobius"/>
    </source>
</evidence>
<dbReference type="InterPro" id="IPR050144">
    <property type="entry name" value="AAE_transporter"/>
</dbReference>
<sequence>MTGLYELLAREELLLLFAVILLGLMLGRLEYRGLRLGTAGVLFAGLGLSAWLHPLGELVLAPQIKELGLLLFVYCVGLTSGPGFFAAWRSRGLGMNLACAAALAWGALLACVAGWLFGLNRAQIAGLFCGALTNTPALGAVSSRLSGTALEAIPALAYSLTYPAGVLGALLLGRGFARRRRDELAGEVARQAASRVAIESRSVEVTNPRVLGHSIGELRVRDEFGVVVSRLRRGEVDSVPNKYTVLHAGDVITVVGTLSSIQSAIEFFGRVSSERLELRRDRVDMRRVLVSKRELVGLTLGELDLARRFNAQVTRLRRADLDLIPSDELRLELGDRLRVVAPVERLGELSSFLGDSEREIDVDYVALAVGLCVGLLLARVPIPLFGTSVTLGTAGGPLVAALIFGRLGRTGKLMWLLPYEANLSLREIGLLLFLAGVGVNAGGKLAGLMNREGLAIIAIGACVTVTTGALALVLMRRWGGAGVVAALGGASGLQTQPATLAAAFELSQRSEETYVAYALVYPLAMIGKILIAQLLAVLA</sequence>
<feature type="transmembrane region" description="Helical" evidence="8">
    <location>
        <begin position="481"/>
        <end position="504"/>
    </location>
</feature>
<feature type="transmembrane region" description="Helical" evidence="8">
    <location>
        <begin position="364"/>
        <end position="382"/>
    </location>
</feature>
<dbReference type="InterPro" id="IPR006037">
    <property type="entry name" value="RCK_C"/>
</dbReference>
<dbReference type="EMBL" id="JAQNDK010000004">
    <property type="protein sequence ID" value="MDC0682507.1"/>
    <property type="molecule type" value="Genomic_DNA"/>
</dbReference>
<keyword evidence="7 8" id="KW-0472">Membrane</keyword>
<reference evidence="10 11" key="1">
    <citation type="submission" date="2023-01" db="EMBL/GenBank/DDBJ databases">
        <title>Minimal conservation of predation-associated metabolite biosynthetic gene clusters underscores biosynthetic potential of Myxococcota including descriptions for ten novel species: Archangium lansinium sp. nov., Myxococcus landrumus sp. nov., Nannocystis bai.</title>
        <authorList>
            <person name="Ahearne A."/>
            <person name="Stevens C."/>
            <person name="Dowd S."/>
        </authorList>
    </citation>
    <scope>NUCLEOTIDE SEQUENCE [LARGE SCALE GENOMIC DNA]</scope>
    <source>
        <strain evidence="10 11">WIWO2</strain>
    </source>
</reference>
<dbReference type="InterPro" id="IPR036721">
    <property type="entry name" value="RCK_C_sf"/>
</dbReference>
<proteinExistence type="inferred from homology"/>
<evidence type="ECO:0000256" key="4">
    <source>
        <dbReference type="ARBA" id="ARBA00022475"/>
    </source>
</evidence>
<feature type="transmembrane region" description="Helical" evidence="8">
    <location>
        <begin position="12"/>
        <end position="29"/>
    </location>
</feature>
<gene>
    <name evidence="10" type="ORF">POL72_32565</name>
</gene>
<keyword evidence="5 8" id="KW-0812">Transmembrane</keyword>
<evidence type="ECO:0000256" key="3">
    <source>
        <dbReference type="ARBA" id="ARBA00022448"/>
    </source>
</evidence>
<feature type="transmembrane region" description="Helical" evidence="8">
    <location>
        <begin position="453"/>
        <end position="474"/>
    </location>
</feature>
<dbReference type="RefSeq" id="WP_272100483.1">
    <property type="nucleotide sequence ID" value="NZ_JAQNDK010000004.1"/>
</dbReference>
<feature type="domain" description="RCK C-terminal" evidence="9">
    <location>
        <begin position="186"/>
        <end position="270"/>
    </location>
</feature>
<dbReference type="Proteomes" id="UP001217485">
    <property type="component" value="Unassembled WGS sequence"/>
</dbReference>
<dbReference type="PANTHER" id="PTHR30445:SF3">
    <property type="entry name" value="TRANSPORT PROTEIN YIDE-RELATED"/>
    <property type="match status" value="1"/>
</dbReference>
<feature type="transmembrane region" description="Helical" evidence="8">
    <location>
        <begin position="428"/>
        <end position="447"/>
    </location>
</feature>
<name>A0ABT5CBK4_9BACT</name>
<dbReference type="Gene3D" id="3.30.70.1450">
    <property type="entry name" value="Regulator of K+ conductance, C-terminal domain"/>
    <property type="match status" value="2"/>
</dbReference>
<feature type="transmembrane region" description="Helical" evidence="8">
    <location>
        <begin position="388"/>
        <end position="407"/>
    </location>
</feature>
<dbReference type="PANTHER" id="PTHR30445">
    <property type="entry name" value="K(+)_H(+) ANTIPORTER SUBUNIT KHTT"/>
    <property type="match status" value="1"/>
</dbReference>
<accession>A0ABT5CBK4</accession>
<comment type="subcellular location">
    <subcellularLocation>
        <location evidence="1">Cell membrane</location>
        <topology evidence="1">Multi-pass membrane protein</topology>
    </subcellularLocation>
</comment>
<feature type="transmembrane region" description="Helical" evidence="8">
    <location>
        <begin position="516"/>
        <end position="538"/>
    </location>
</feature>
<keyword evidence="4" id="KW-1003">Cell membrane</keyword>
<dbReference type="NCBIfam" id="TIGR01625">
    <property type="entry name" value="YidE_YbjL_dupl"/>
    <property type="match status" value="2"/>
</dbReference>
<keyword evidence="3" id="KW-0813">Transport</keyword>